<evidence type="ECO:0000256" key="6">
    <source>
        <dbReference type="ARBA" id="ARBA00022917"/>
    </source>
</evidence>
<dbReference type="InterPro" id="IPR048670">
    <property type="entry name" value="IF5A-like_N"/>
</dbReference>
<dbReference type="GO" id="GO:0005737">
    <property type="term" value="C:cytoplasm"/>
    <property type="evidence" value="ECO:0007669"/>
    <property type="project" value="UniProtKB-SubCell"/>
</dbReference>
<proteinExistence type="inferred from homology"/>
<dbReference type="GO" id="GO:0045901">
    <property type="term" value="P:positive regulation of translational elongation"/>
    <property type="evidence" value="ECO:0007669"/>
    <property type="project" value="InterPro"/>
</dbReference>
<comment type="subcellular location">
    <subcellularLocation>
        <location evidence="1">Cytoplasm</location>
    </subcellularLocation>
</comment>
<evidence type="ECO:0000259" key="9">
    <source>
        <dbReference type="SMART" id="SM01376"/>
    </source>
</evidence>
<dbReference type="GO" id="GO:0003723">
    <property type="term" value="F:RNA binding"/>
    <property type="evidence" value="ECO:0007669"/>
    <property type="project" value="UniProtKB-KW"/>
</dbReference>
<evidence type="ECO:0000313" key="11">
    <source>
        <dbReference type="Proteomes" id="UP001161017"/>
    </source>
</evidence>
<evidence type="ECO:0000256" key="1">
    <source>
        <dbReference type="ARBA" id="ARBA00004496"/>
    </source>
</evidence>
<evidence type="ECO:0000256" key="2">
    <source>
        <dbReference type="ARBA" id="ARBA00006016"/>
    </source>
</evidence>
<dbReference type="SUPFAM" id="SSF50249">
    <property type="entry name" value="Nucleic acid-binding proteins"/>
    <property type="match status" value="1"/>
</dbReference>
<feature type="region of interest" description="Disordered" evidence="8">
    <location>
        <begin position="635"/>
        <end position="673"/>
    </location>
</feature>
<dbReference type="Pfam" id="PF01287">
    <property type="entry name" value="eIF-5a"/>
    <property type="match status" value="1"/>
</dbReference>
<dbReference type="InterPro" id="IPR048538">
    <property type="entry name" value="Rrn7_cyclin_C"/>
</dbReference>
<dbReference type="FunFam" id="2.40.50.140:FF:000034">
    <property type="entry name" value="Eukaryotic translation initiation factor 5A"/>
    <property type="match status" value="1"/>
</dbReference>
<dbReference type="Pfam" id="PF20644">
    <property type="entry name" value="Rrn7_cyclin_N"/>
    <property type="match status" value="1"/>
</dbReference>
<dbReference type="Gene3D" id="2.40.50.140">
    <property type="entry name" value="Nucleic acid-binding proteins"/>
    <property type="match status" value="1"/>
</dbReference>
<feature type="domain" description="Translation initiation factor 5A C-terminal" evidence="9">
    <location>
        <begin position="87"/>
        <end position="155"/>
    </location>
</feature>
<dbReference type="InterPro" id="IPR008991">
    <property type="entry name" value="Translation_prot_SH3-like_sf"/>
</dbReference>
<dbReference type="InterPro" id="IPR012340">
    <property type="entry name" value="NA-bd_OB-fold"/>
</dbReference>
<dbReference type="InterPro" id="IPR048540">
    <property type="entry name" value="Rrn7_cyclin_N"/>
</dbReference>
<keyword evidence="6" id="KW-0648">Protein biosynthesis</keyword>
<dbReference type="Pfam" id="PF21485">
    <property type="entry name" value="IF5A-like_N"/>
    <property type="match status" value="1"/>
</dbReference>
<name>A0AA43QH82_9LECA</name>
<sequence length="673" mass="75669">MADDAQHEVTFESADAGASATFPQQCSALRKNGHVVIKNRPCKIVEMSTSKTGKHGHAKVHLVAIDIFTGKKLEDLCPSTHNMDVPNVTRKEYQLLDVSEDGFLSLMSDNGDTKDDVKVPDGDIGDKIHKLFSEDGKDTNVIVLTSMGEEDHQIEDDLNSSRGQTTRIKRDRPEKVSQVYRGTSGLLLYVQAYQLILRQQCHALIQTVGWPAQIETVIKDLWELRLQLLSDRFEQDESDAEILFSSQPVEGIGDTGNYKGKARWASKPLPTLIESLAICYLAAIILRLPISISELHDYAYREDVPYIRAIRSVPADMKKRLPAEYVKALDTTSPLAFDHLRRAIHQTCLLYQHHFKLELPPLNTPLLLYKYVKDLALPTAVYEATCKIAALLSVDFFFPTLAAKQRVTGLPEIALMSVLIIAVKLLYPFSKDLGSVRSMEDPAVLAVDWEAWVASHQSQVPGAEGETLGGRGSEIEVTEDDIMAMTGKQMDEYLDWYERTWVDEDRAQSKLRGPPDELLQMFPLGRQDGSHPQEYNAGVEAAIGRNSTQRRLTDMISKLRTRDVVAEVEDDEVRDDLNEMGSAYQRYRSSDDLTPHARAFHEAAAQRLAVTPKTLLVAVNQMERRLIVWRWKQVKSGGGDPDEENSSDNMRMGDDSLDEDDVKPREPDYTNVM</sequence>
<keyword evidence="5" id="KW-0694">RNA-binding</keyword>
<reference evidence="10" key="1">
    <citation type="journal article" date="2023" name="Genome Biol. Evol.">
        <title>First Whole Genome Sequence and Flow Cytometry Genome Size Data for the Lichen-Forming Fungus Ramalina farinacea (Ascomycota).</title>
        <authorList>
            <person name="Llewellyn T."/>
            <person name="Mian S."/>
            <person name="Hill R."/>
            <person name="Leitch I.J."/>
            <person name="Gaya E."/>
        </authorList>
    </citation>
    <scope>NUCLEOTIDE SEQUENCE</scope>
    <source>
        <strain evidence="10">LIQ254RAFAR</strain>
    </source>
</reference>
<dbReference type="GO" id="GO:0003746">
    <property type="term" value="F:translation elongation factor activity"/>
    <property type="evidence" value="ECO:0007669"/>
    <property type="project" value="UniProtKB-KW"/>
</dbReference>
<keyword evidence="11" id="KW-1185">Reference proteome</keyword>
<protein>
    <submittedName>
        <fullName evidence="10">Eukaryotic translation initiation factor 5A-2</fullName>
    </submittedName>
</protein>
<keyword evidence="4" id="KW-0251">Elongation factor</keyword>
<dbReference type="InterPro" id="IPR020189">
    <property type="entry name" value="IF5A_C"/>
</dbReference>
<accession>A0AA43QH82</accession>
<dbReference type="NCBIfam" id="TIGR00037">
    <property type="entry name" value="eIF_5A"/>
    <property type="match status" value="1"/>
</dbReference>
<dbReference type="Pfam" id="PF20645">
    <property type="entry name" value="Rrn7_cyclin_C"/>
    <property type="match status" value="1"/>
</dbReference>
<dbReference type="GO" id="GO:0006452">
    <property type="term" value="P:translational frameshifting"/>
    <property type="evidence" value="ECO:0007669"/>
    <property type="project" value="UniProtKB-ARBA"/>
</dbReference>
<evidence type="ECO:0000313" key="10">
    <source>
        <dbReference type="EMBL" id="MDI1485314.1"/>
    </source>
</evidence>
<dbReference type="PROSITE" id="PS00302">
    <property type="entry name" value="IF5A_HYPUSINE"/>
    <property type="match status" value="1"/>
</dbReference>
<comment type="similarity">
    <text evidence="2">Belongs to the eIF-5A family.</text>
</comment>
<comment type="caution">
    <text evidence="10">The sequence shown here is derived from an EMBL/GenBank/DDBJ whole genome shotgun (WGS) entry which is preliminary data.</text>
</comment>
<dbReference type="SUPFAM" id="SSF50104">
    <property type="entry name" value="Translation proteins SH3-like domain"/>
    <property type="match status" value="1"/>
</dbReference>
<dbReference type="GO" id="GO:0043022">
    <property type="term" value="F:ribosome binding"/>
    <property type="evidence" value="ECO:0007669"/>
    <property type="project" value="InterPro"/>
</dbReference>
<dbReference type="Proteomes" id="UP001161017">
    <property type="component" value="Unassembled WGS sequence"/>
</dbReference>
<keyword evidence="7" id="KW-0385">Hypusine</keyword>
<organism evidence="10 11">
    <name type="scientific">Ramalina farinacea</name>
    <dbReference type="NCBI Taxonomy" id="258253"/>
    <lineage>
        <taxon>Eukaryota</taxon>
        <taxon>Fungi</taxon>
        <taxon>Dikarya</taxon>
        <taxon>Ascomycota</taxon>
        <taxon>Pezizomycotina</taxon>
        <taxon>Lecanoromycetes</taxon>
        <taxon>OSLEUM clade</taxon>
        <taxon>Lecanoromycetidae</taxon>
        <taxon>Lecanorales</taxon>
        <taxon>Lecanorineae</taxon>
        <taxon>Ramalinaceae</taxon>
        <taxon>Ramalina</taxon>
    </lineage>
</organism>
<evidence type="ECO:0000256" key="5">
    <source>
        <dbReference type="ARBA" id="ARBA00022884"/>
    </source>
</evidence>
<dbReference type="SMART" id="SM01376">
    <property type="entry name" value="eIF-5a"/>
    <property type="match status" value="1"/>
</dbReference>
<dbReference type="InterPro" id="IPR019769">
    <property type="entry name" value="Trans_elong_IF5A_hypusine_site"/>
</dbReference>
<dbReference type="AlphaFoldDB" id="A0AA43QH82"/>
<evidence type="ECO:0000256" key="8">
    <source>
        <dbReference type="SAM" id="MobiDB-lite"/>
    </source>
</evidence>
<evidence type="ECO:0000256" key="7">
    <source>
        <dbReference type="ARBA" id="ARBA00023071"/>
    </source>
</evidence>
<dbReference type="InterPro" id="IPR001884">
    <property type="entry name" value="IF5A-like"/>
</dbReference>
<dbReference type="EMBL" id="JAPUFD010000001">
    <property type="protein sequence ID" value="MDI1485314.1"/>
    <property type="molecule type" value="Genomic_DNA"/>
</dbReference>
<keyword evidence="3" id="KW-0963">Cytoplasm</keyword>
<evidence type="ECO:0000256" key="3">
    <source>
        <dbReference type="ARBA" id="ARBA00022490"/>
    </source>
</evidence>
<dbReference type="Gene3D" id="2.30.30.30">
    <property type="match status" value="1"/>
</dbReference>
<dbReference type="FunFam" id="2.30.30.30:FF:000007">
    <property type="entry name" value="Eukaryotic translation initiation factor 5A"/>
    <property type="match status" value="1"/>
</dbReference>
<dbReference type="PANTHER" id="PTHR11673">
    <property type="entry name" value="TRANSLATION INITIATION FACTOR 5A FAMILY MEMBER"/>
    <property type="match status" value="1"/>
</dbReference>
<gene>
    <name evidence="10" type="primary">EIF5A2</name>
    <name evidence="10" type="ORF">OHK93_000451</name>
</gene>
<dbReference type="InterPro" id="IPR014722">
    <property type="entry name" value="Rib_uL2_dom2"/>
</dbReference>
<dbReference type="CDD" id="cd04468">
    <property type="entry name" value="S1_eIF5A"/>
    <property type="match status" value="1"/>
</dbReference>
<dbReference type="GO" id="GO:0003743">
    <property type="term" value="F:translation initiation factor activity"/>
    <property type="evidence" value="ECO:0007669"/>
    <property type="project" value="UniProtKB-KW"/>
</dbReference>
<keyword evidence="10" id="KW-0396">Initiation factor</keyword>
<dbReference type="GO" id="GO:0045905">
    <property type="term" value="P:positive regulation of translational termination"/>
    <property type="evidence" value="ECO:0007669"/>
    <property type="project" value="InterPro"/>
</dbReference>
<evidence type="ECO:0000256" key="4">
    <source>
        <dbReference type="ARBA" id="ARBA00022768"/>
    </source>
</evidence>
<feature type="compositionally biased region" description="Basic and acidic residues" evidence="8">
    <location>
        <begin position="662"/>
        <end position="673"/>
    </location>
</feature>